<dbReference type="AlphaFoldDB" id="A0AAN2BII8"/>
<keyword evidence="6" id="KW-1185">Reference proteome</keyword>
<evidence type="ECO:0000259" key="4">
    <source>
        <dbReference type="PROSITE" id="PS51186"/>
    </source>
</evidence>
<dbReference type="InterPro" id="IPR016181">
    <property type="entry name" value="Acyl_CoA_acyltransferase"/>
</dbReference>
<evidence type="ECO:0000256" key="2">
    <source>
        <dbReference type="ARBA" id="ARBA00023315"/>
    </source>
</evidence>
<dbReference type="Proteomes" id="UP001320119">
    <property type="component" value="Chromosome"/>
</dbReference>
<dbReference type="SUPFAM" id="SSF55729">
    <property type="entry name" value="Acyl-CoA N-acyltransferases (Nat)"/>
    <property type="match status" value="1"/>
</dbReference>
<dbReference type="GO" id="GO:0008999">
    <property type="term" value="F:protein-N-terminal-alanine acetyltransferase activity"/>
    <property type="evidence" value="ECO:0007669"/>
    <property type="project" value="UniProtKB-EC"/>
</dbReference>
<dbReference type="GO" id="GO:0005737">
    <property type="term" value="C:cytoplasm"/>
    <property type="evidence" value="ECO:0007669"/>
    <property type="project" value="TreeGrafter"/>
</dbReference>
<reference evidence="5 6" key="1">
    <citation type="journal article" date="2022" name="IScience">
        <title>An ultrasensitive nanofiber-based assay for enzymatic hydrolysis and deep-sea microbial degradation of cellulose.</title>
        <authorList>
            <person name="Tsudome M."/>
            <person name="Tachioka M."/>
            <person name="Miyazaki M."/>
            <person name="Uchimura K."/>
            <person name="Tsuda M."/>
            <person name="Takaki Y."/>
            <person name="Deguchi S."/>
        </authorList>
    </citation>
    <scope>NUCLEOTIDE SEQUENCE [LARGE SCALE GENOMIC DNA]</scope>
    <source>
        <strain evidence="5 6">GE09</strain>
    </source>
</reference>
<dbReference type="PROSITE" id="PS51186">
    <property type="entry name" value="GNAT"/>
    <property type="match status" value="1"/>
</dbReference>
<gene>
    <name evidence="5" type="ORF">MARGE09_P0186</name>
</gene>
<dbReference type="EC" id="2.3.1.267" evidence="5"/>
<dbReference type="PANTHER" id="PTHR43792">
    <property type="entry name" value="GNAT FAMILY, PUTATIVE (AFU_ORTHOLOGUE AFUA_3G00765)-RELATED-RELATED"/>
    <property type="match status" value="1"/>
</dbReference>
<dbReference type="PANTHER" id="PTHR43792:SF8">
    <property type="entry name" value="[RIBOSOMAL PROTEIN US5]-ALANINE N-ACETYLTRANSFERASE"/>
    <property type="match status" value="1"/>
</dbReference>
<organism evidence="5 6">
    <name type="scientific">Marinagarivorans cellulosilyticus</name>
    <dbReference type="NCBI Taxonomy" id="2721545"/>
    <lineage>
        <taxon>Bacteria</taxon>
        <taxon>Pseudomonadati</taxon>
        <taxon>Pseudomonadota</taxon>
        <taxon>Gammaproteobacteria</taxon>
        <taxon>Cellvibrionales</taxon>
        <taxon>Cellvibrionaceae</taxon>
        <taxon>Marinagarivorans</taxon>
    </lineage>
</organism>
<dbReference type="EMBL" id="AP023086">
    <property type="protein sequence ID" value="BCD95987.1"/>
    <property type="molecule type" value="Genomic_DNA"/>
</dbReference>
<feature type="domain" description="N-acetyltransferase" evidence="4">
    <location>
        <begin position="1"/>
        <end position="166"/>
    </location>
</feature>
<proteinExistence type="inferred from homology"/>
<dbReference type="Gene3D" id="3.40.630.30">
    <property type="match status" value="1"/>
</dbReference>
<dbReference type="InterPro" id="IPR000182">
    <property type="entry name" value="GNAT_dom"/>
</dbReference>
<dbReference type="Pfam" id="PF13302">
    <property type="entry name" value="Acetyltransf_3"/>
    <property type="match status" value="1"/>
</dbReference>
<sequence length="171" mass="19756">MIIRLLQLQDAEHMAHYYQTNSAHFKPWAPSHPHGFHTAEAWAARIQDYITQQKQKSFAYFVAYQADCPKILAHCTLSQIYYGPLQACYMGYGVAACAQGTGTMRRTCKEAIRYAFDELNLNRIMANYMPHNNRSAKLLQRLGFQKEGLAKNYLKIDGRWEHHVLTSLVRT</sequence>
<dbReference type="InterPro" id="IPR051531">
    <property type="entry name" value="N-acetyltransferase"/>
</dbReference>
<comment type="similarity">
    <text evidence="3">Belongs to the acetyltransferase family. RimJ subfamily.</text>
</comment>
<evidence type="ECO:0000256" key="3">
    <source>
        <dbReference type="ARBA" id="ARBA00038502"/>
    </source>
</evidence>
<evidence type="ECO:0000313" key="5">
    <source>
        <dbReference type="EMBL" id="BCD95987.1"/>
    </source>
</evidence>
<evidence type="ECO:0000256" key="1">
    <source>
        <dbReference type="ARBA" id="ARBA00022679"/>
    </source>
</evidence>
<keyword evidence="1 5" id="KW-0808">Transferase</keyword>
<accession>A0AAN2BII8</accession>
<keyword evidence="2 5" id="KW-0012">Acyltransferase</keyword>
<dbReference type="RefSeq" id="WP_236985499.1">
    <property type="nucleotide sequence ID" value="NZ_AP023086.1"/>
</dbReference>
<protein>
    <submittedName>
        <fullName evidence="5">[ribosomal protein S5]-alanine N-acetyltransferase</fullName>
        <ecNumber evidence="5">2.3.1.267</ecNumber>
    </submittedName>
</protein>
<dbReference type="KEGG" id="marq:MARGE09_P0186"/>
<evidence type="ECO:0000313" key="6">
    <source>
        <dbReference type="Proteomes" id="UP001320119"/>
    </source>
</evidence>
<name>A0AAN2BII8_9GAMM</name>